<dbReference type="Pfam" id="PF00676">
    <property type="entry name" value="E1_dh"/>
    <property type="match status" value="1"/>
</dbReference>
<dbReference type="InterPro" id="IPR001017">
    <property type="entry name" value="DH_E1"/>
</dbReference>
<evidence type="ECO:0000259" key="4">
    <source>
        <dbReference type="Pfam" id="PF00676"/>
    </source>
</evidence>
<dbReference type="AlphaFoldDB" id="A0A0F9HB63"/>
<evidence type="ECO:0000256" key="2">
    <source>
        <dbReference type="ARBA" id="ARBA00023002"/>
    </source>
</evidence>
<keyword evidence="3" id="KW-0786">Thiamine pyrophosphate</keyword>
<dbReference type="PANTHER" id="PTHR11516">
    <property type="entry name" value="PYRUVATE DEHYDROGENASE E1 COMPONENT, ALPHA SUBUNIT BACTERIAL AND ORGANELLAR"/>
    <property type="match status" value="1"/>
</dbReference>
<dbReference type="Gene3D" id="3.40.50.970">
    <property type="match status" value="1"/>
</dbReference>
<accession>A0A0F9HB63</accession>
<dbReference type="EMBL" id="LAZR01023307">
    <property type="protein sequence ID" value="KKL78950.1"/>
    <property type="molecule type" value="Genomic_DNA"/>
</dbReference>
<keyword evidence="2" id="KW-0560">Oxidoreductase</keyword>
<name>A0A0F9HB63_9ZZZZ</name>
<reference evidence="5" key="1">
    <citation type="journal article" date="2015" name="Nature">
        <title>Complex archaea that bridge the gap between prokaryotes and eukaryotes.</title>
        <authorList>
            <person name="Spang A."/>
            <person name="Saw J.H."/>
            <person name="Jorgensen S.L."/>
            <person name="Zaremba-Niedzwiedzka K."/>
            <person name="Martijn J."/>
            <person name="Lind A.E."/>
            <person name="van Eijk R."/>
            <person name="Schleper C."/>
            <person name="Guy L."/>
            <person name="Ettema T.J."/>
        </authorList>
    </citation>
    <scope>NUCLEOTIDE SEQUENCE</scope>
</reference>
<dbReference type="GO" id="GO:0004739">
    <property type="term" value="F:pyruvate dehydrogenase (acetyl-transferring) activity"/>
    <property type="evidence" value="ECO:0007669"/>
    <property type="project" value="TreeGrafter"/>
</dbReference>
<evidence type="ECO:0000313" key="5">
    <source>
        <dbReference type="EMBL" id="KKL78950.1"/>
    </source>
</evidence>
<dbReference type="PANTHER" id="PTHR11516:SF60">
    <property type="entry name" value="PYRUVATE DEHYDROGENASE E1 COMPONENT SUBUNIT ALPHA"/>
    <property type="match status" value="1"/>
</dbReference>
<organism evidence="5">
    <name type="scientific">marine sediment metagenome</name>
    <dbReference type="NCBI Taxonomy" id="412755"/>
    <lineage>
        <taxon>unclassified sequences</taxon>
        <taxon>metagenomes</taxon>
        <taxon>ecological metagenomes</taxon>
    </lineage>
</organism>
<dbReference type="InterPro" id="IPR029061">
    <property type="entry name" value="THDP-binding"/>
</dbReference>
<gene>
    <name evidence="5" type="ORF">LCGC14_2019710</name>
</gene>
<dbReference type="CDD" id="cd02000">
    <property type="entry name" value="TPP_E1_PDC_ADC_BCADC"/>
    <property type="match status" value="1"/>
</dbReference>
<evidence type="ECO:0000256" key="1">
    <source>
        <dbReference type="ARBA" id="ARBA00001964"/>
    </source>
</evidence>
<dbReference type="InterPro" id="IPR050642">
    <property type="entry name" value="PDH_E1_Alpha_Subunit"/>
</dbReference>
<proteinExistence type="predicted"/>
<dbReference type="SUPFAM" id="SSF52518">
    <property type="entry name" value="Thiamin diphosphate-binding fold (THDP-binding)"/>
    <property type="match status" value="1"/>
</dbReference>
<evidence type="ECO:0000256" key="3">
    <source>
        <dbReference type="ARBA" id="ARBA00023052"/>
    </source>
</evidence>
<feature type="domain" description="Dehydrogenase E1 component" evidence="4">
    <location>
        <begin position="34"/>
        <end position="330"/>
    </location>
</feature>
<sequence length="371" mass="41746">MAISHEMIINRGRYRGLSINGVPHQVVATLYRFMQRLRRCQEALIEEYHPADEMRCPVHFCVGQEAVPGALSVLAEQNDYVFSHHRSHGYFLAKGAPMKSLFAEIYGRKTGANGGIAGSQEISYPAVNFFSGAILTGGLAIAVGTALGFKLKGISNVAFTGLGDGAADEGLFWEAINYAVLRKLPVVFLCENNRYATYSHQLKRQPADNISDRVSAFGAKTRALFGNDVIAVYKTLVEATDYARKGKGPFFIEFYTYRWYGHVGPEDDNYLNYRPQREVEFWKTNCPLKLLEEKIFSEGLLTDVEKMRILKEIDDEIADAFKFAKESSFPDNKDWHSLNYATGTPMADKLLREAESEEFNQDQADAIPRPY</sequence>
<comment type="cofactor">
    <cofactor evidence="1">
        <name>thiamine diphosphate</name>
        <dbReference type="ChEBI" id="CHEBI:58937"/>
    </cofactor>
</comment>
<dbReference type="GO" id="GO:0006086">
    <property type="term" value="P:pyruvate decarboxylation to acetyl-CoA"/>
    <property type="evidence" value="ECO:0007669"/>
    <property type="project" value="TreeGrafter"/>
</dbReference>
<comment type="caution">
    <text evidence="5">The sequence shown here is derived from an EMBL/GenBank/DDBJ whole genome shotgun (WGS) entry which is preliminary data.</text>
</comment>
<protein>
    <recommendedName>
        <fullName evidence="4">Dehydrogenase E1 component domain-containing protein</fullName>
    </recommendedName>
</protein>